<sequence>MTESTLNAHQIAWASQLEQIGDEHGFYRALDPEHKALFVKGDDTLVVTFDNLDDARQKVEDRLPWGVKFINSQGWSALGVAAHGWTWYRAEAVHDFFDQLKAERFFDRFKQVVFYGASMAGYAAAAFSSAAPGAKVIALSPQATLDRDLTGGWENRFRLAWRRDFNSRYGYAPNEVRTAQKMWLFYDPLSREDAVHAALFRSPNVTRIRCRHFGHNMGSVMNLMGALKPITQGCVTDDLDEAGIYKLLRARRHLPLFQKQILQQITAKKRPLLTYHYARAVLDDSYPKARPHFLRQVNTIAKQHNLAPYAPPEN</sequence>
<gene>
    <name evidence="1" type="ORF">AB4874_03745</name>
</gene>
<dbReference type="SUPFAM" id="SSF53474">
    <property type="entry name" value="alpha/beta-Hydrolases"/>
    <property type="match status" value="1"/>
</dbReference>
<evidence type="ECO:0000313" key="1">
    <source>
        <dbReference type="EMBL" id="MEX1660763.1"/>
    </source>
</evidence>
<protein>
    <submittedName>
        <fullName evidence="1">Phosphoadenosine phosphosulfate reductase</fullName>
    </submittedName>
</protein>
<reference evidence="1 2" key="1">
    <citation type="journal article" date="2011" name="Int. J. Syst. Evol. Microbiol.">
        <title>Zhongshania antarctica gen. nov., sp. nov. and Zhongshania guokunii sp. nov., gammaproteobacteria respectively isolated from coastal attached (fast) ice and surface seawater of the Antarctic.</title>
        <authorList>
            <person name="Li H.J."/>
            <person name="Zhang X.Y."/>
            <person name="Chen C.X."/>
            <person name="Zhang Y.J."/>
            <person name="Gao Z.M."/>
            <person name="Yu Y."/>
            <person name="Chen X.L."/>
            <person name="Chen B."/>
            <person name="Zhang Y.Z."/>
        </authorList>
    </citation>
    <scope>NUCLEOTIDE SEQUENCE [LARGE SCALE GENOMIC DNA]</scope>
    <source>
        <strain evidence="1 2">15-R06ZXC-3</strain>
    </source>
</reference>
<dbReference type="InterPro" id="IPR029058">
    <property type="entry name" value="AB_hydrolase_fold"/>
</dbReference>
<accession>A0ABV3TIG5</accession>
<dbReference type="Proteomes" id="UP001557465">
    <property type="component" value="Unassembled WGS sequence"/>
</dbReference>
<dbReference type="EMBL" id="JBFRYC010000002">
    <property type="protein sequence ID" value="MEX1660763.1"/>
    <property type="molecule type" value="Genomic_DNA"/>
</dbReference>
<dbReference type="Gene3D" id="3.40.50.1820">
    <property type="entry name" value="alpha/beta hydrolase"/>
    <property type="match status" value="1"/>
</dbReference>
<comment type="caution">
    <text evidence="1">The sequence shown here is derived from an EMBL/GenBank/DDBJ whole genome shotgun (WGS) entry which is preliminary data.</text>
</comment>
<dbReference type="RefSeq" id="WP_368390990.1">
    <property type="nucleotide sequence ID" value="NZ_JBFRYC010000002.1"/>
</dbReference>
<proteinExistence type="predicted"/>
<organism evidence="1 2">
    <name type="scientific">Thioclava arctica</name>
    <dbReference type="NCBI Taxonomy" id="3238301"/>
    <lineage>
        <taxon>Bacteria</taxon>
        <taxon>Pseudomonadati</taxon>
        <taxon>Pseudomonadota</taxon>
        <taxon>Alphaproteobacteria</taxon>
        <taxon>Rhodobacterales</taxon>
        <taxon>Paracoccaceae</taxon>
        <taxon>Thioclava</taxon>
    </lineage>
</organism>
<evidence type="ECO:0000313" key="2">
    <source>
        <dbReference type="Proteomes" id="UP001557465"/>
    </source>
</evidence>
<name>A0ABV3TIG5_9RHOB</name>
<keyword evidence="2" id="KW-1185">Reference proteome</keyword>